<dbReference type="Pfam" id="PF01370">
    <property type="entry name" value="Epimerase"/>
    <property type="match status" value="1"/>
</dbReference>
<keyword evidence="3" id="KW-1185">Reference proteome</keyword>
<organism evidence="2 3">
    <name type="scientific">Halorientalis regularis</name>
    <dbReference type="NCBI Taxonomy" id="660518"/>
    <lineage>
        <taxon>Archaea</taxon>
        <taxon>Methanobacteriati</taxon>
        <taxon>Methanobacteriota</taxon>
        <taxon>Stenosarchaea group</taxon>
        <taxon>Halobacteria</taxon>
        <taxon>Halobacteriales</taxon>
        <taxon>Haloarculaceae</taxon>
        <taxon>Halorientalis</taxon>
    </lineage>
</organism>
<dbReference type="InterPro" id="IPR036291">
    <property type="entry name" value="NAD(P)-bd_dom_sf"/>
</dbReference>
<dbReference type="CDD" id="cd08946">
    <property type="entry name" value="SDR_e"/>
    <property type="match status" value="1"/>
</dbReference>
<dbReference type="OrthoDB" id="4907at2157"/>
<dbReference type="InterPro" id="IPR001509">
    <property type="entry name" value="Epimerase_deHydtase"/>
</dbReference>
<feature type="domain" description="NAD-dependent epimerase/dehydratase" evidence="1">
    <location>
        <begin position="3"/>
        <end position="245"/>
    </location>
</feature>
<dbReference type="PANTHER" id="PTHR43245:SF23">
    <property type="entry name" value="NAD(P)-BINDING DOMAIN-CONTAINING PROTEIN"/>
    <property type="match status" value="1"/>
</dbReference>
<evidence type="ECO:0000259" key="1">
    <source>
        <dbReference type="Pfam" id="PF01370"/>
    </source>
</evidence>
<gene>
    <name evidence="2" type="ORF">SAMN05216218_106233</name>
</gene>
<dbReference type="EMBL" id="FNBK01000006">
    <property type="protein sequence ID" value="SDF46832.1"/>
    <property type="molecule type" value="Genomic_DNA"/>
</dbReference>
<dbReference type="Gene3D" id="3.40.50.720">
    <property type="entry name" value="NAD(P)-binding Rossmann-like Domain"/>
    <property type="match status" value="1"/>
</dbReference>
<reference evidence="3" key="1">
    <citation type="submission" date="2016-10" db="EMBL/GenBank/DDBJ databases">
        <authorList>
            <person name="Varghese N."/>
            <person name="Submissions S."/>
        </authorList>
    </citation>
    <scope>NUCLEOTIDE SEQUENCE [LARGE SCALE GENOMIC DNA]</scope>
    <source>
        <strain evidence="3">IBRC-M 10760</strain>
    </source>
</reference>
<evidence type="ECO:0000313" key="3">
    <source>
        <dbReference type="Proteomes" id="UP000199076"/>
    </source>
</evidence>
<dbReference type="SUPFAM" id="SSF51735">
    <property type="entry name" value="NAD(P)-binding Rossmann-fold domains"/>
    <property type="match status" value="1"/>
</dbReference>
<dbReference type="PANTHER" id="PTHR43245">
    <property type="entry name" value="BIFUNCTIONAL POLYMYXIN RESISTANCE PROTEIN ARNA"/>
    <property type="match status" value="1"/>
</dbReference>
<protein>
    <submittedName>
        <fullName evidence="2">Nucleoside-diphosphate-sugar epimerase</fullName>
    </submittedName>
</protein>
<accession>A0A1G7LB98</accession>
<dbReference type="InterPro" id="IPR050177">
    <property type="entry name" value="Lipid_A_modif_metabolic_enz"/>
</dbReference>
<dbReference type="RefSeq" id="WP_092691332.1">
    <property type="nucleotide sequence ID" value="NZ_FNBK01000006.1"/>
</dbReference>
<dbReference type="STRING" id="660518.SAMN05216218_106233"/>
<sequence length="314" mass="34268">MDVLVTGGCGYIGSALIPMLRADDAVDRVVVLDSLSSGSPRALLGTLATDPDDGVDFRRGDVREYGDVENAMREVDTVIHLAAITGAASTHDRRAETMAVNYDGTENVLKAAGKLGVENVVSASSCNIYGRAMSRDIDESVEPDPINPYAEAKYEAESLLADYCEDHDMAGTALRMSTNYGYSPGVRFNLVVNHFVFRALTGRSLTVYGDGSNWRPFIHVEDAAAAYKHAACNPEDWSHDVYNVGTNDGNYRISEIADLVRDEVGPVDVTYLEDEHPGPSYHVNFDRLGETGFEPEWSLREGVRDLADRFTGAE</sequence>
<proteinExistence type="predicted"/>
<evidence type="ECO:0000313" key="2">
    <source>
        <dbReference type="EMBL" id="SDF46832.1"/>
    </source>
</evidence>
<dbReference type="Proteomes" id="UP000199076">
    <property type="component" value="Unassembled WGS sequence"/>
</dbReference>
<dbReference type="AlphaFoldDB" id="A0A1G7LB98"/>
<name>A0A1G7LB98_9EURY</name>